<reference evidence="4" key="1">
    <citation type="journal article" date="2014" name="Nucleic Acids Res.">
        <title>The evolutionary dynamics of variant antigen genes in Babesia reveal a history of genomic innovation underlying host-parasite interaction.</title>
        <authorList>
            <person name="Jackson A.P."/>
            <person name="Otto T.D."/>
            <person name="Darby A."/>
            <person name="Ramaprasad A."/>
            <person name="Xia D."/>
            <person name="Echaide I.E."/>
            <person name="Farber M."/>
            <person name="Gahlot S."/>
            <person name="Gamble J."/>
            <person name="Gupta D."/>
            <person name="Gupta Y."/>
            <person name="Jackson L."/>
            <person name="Malandrin L."/>
            <person name="Malas T.B."/>
            <person name="Moussa E."/>
            <person name="Nair M."/>
            <person name="Reid A.J."/>
            <person name="Sanders M."/>
            <person name="Sharma J."/>
            <person name="Tracey A."/>
            <person name="Quail M.A."/>
            <person name="Weir W."/>
            <person name="Wastling J.M."/>
            <person name="Hall N."/>
            <person name="Willadsen P."/>
            <person name="Lingelbach K."/>
            <person name="Shiels B."/>
            <person name="Tait A."/>
            <person name="Berriman M."/>
            <person name="Allred D.R."/>
            <person name="Pain A."/>
        </authorList>
    </citation>
    <scope>NUCLEOTIDE SEQUENCE [LARGE SCALE GENOMIC DNA]</scope>
    <source>
        <strain evidence="4">Bond</strain>
    </source>
</reference>
<gene>
    <name evidence="3" type="ORF">BBBOND_0306970</name>
</gene>
<dbReference type="OrthoDB" id="10421066at2759"/>
<evidence type="ECO:0000313" key="3">
    <source>
        <dbReference type="EMBL" id="CDR96793.1"/>
    </source>
</evidence>
<evidence type="ECO:0000256" key="1">
    <source>
        <dbReference type="SAM" id="MobiDB-lite"/>
    </source>
</evidence>
<protein>
    <submittedName>
        <fullName evidence="3">Uncharacterized protein</fullName>
    </submittedName>
</protein>
<sequence length="308" mass="34285">MGGTRLSSYLPVLLCCLLVAVTIGLPGNAAREVGQSTGGARVSLQLAKKKPVKPGKGEVEAEIQPDDSASVRKGTVKKKQTVHIKRSDHEALYKNIKAKVDSFNASHGLANSFEPITLRDRLHWLACFAEQLAAARRFLTSLENLMEYNKGKTPATLLKLFKDYSATVYNLSRTLLIRTPSVKDCPVKITENNLIPTFRRVQDMRHELLADAADMREMAGWLAINFKDVDIVVPGSEFFRNWLTTAGYREELFKSNINFALVAKAFEELAGREGEEDSGYISQIFSYIEPIVETPAPPVEKQRSKKPS</sequence>
<keyword evidence="2" id="KW-0732">Signal</keyword>
<evidence type="ECO:0000313" key="4">
    <source>
        <dbReference type="Proteomes" id="UP000033188"/>
    </source>
</evidence>
<feature type="region of interest" description="Disordered" evidence="1">
    <location>
        <begin position="55"/>
        <end position="74"/>
    </location>
</feature>
<accession>A0A061D8G9</accession>
<proteinExistence type="predicted"/>
<dbReference type="AlphaFoldDB" id="A0A061D8G9"/>
<keyword evidence="4" id="KW-1185">Reference proteome</keyword>
<organism evidence="3 4">
    <name type="scientific">Babesia bigemina</name>
    <dbReference type="NCBI Taxonomy" id="5866"/>
    <lineage>
        <taxon>Eukaryota</taxon>
        <taxon>Sar</taxon>
        <taxon>Alveolata</taxon>
        <taxon>Apicomplexa</taxon>
        <taxon>Aconoidasida</taxon>
        <taxon>Piroplasmida</taxon>
        <taxon>Babesiidae</taxon>
        <taxon>Babesia</taxon>
    </lineage>
</organism>
<dbReference type="Proteomes" id="UP000033188">
    <property type="component" value="Chromosome 3"/>
</dbReference>
<dbReference type="VEuPathDB" id="PiroplasmaDB:BBBOND_0306970"/>
<dbReference type="KEGG" id="bbig:BBBOND_0306970"/>
<dbReference type="GeneID" id="24565334"/>
<feature type="signal peptide" evidence="2">
    <location>
        <begin position="1"/>
        <end position="24"/>
    </location>
</feature>
<dbReference type="EMBL" id="LK391709">
    <property type="protein sequence ID" value="CDR96793.1"/>
    <property type="molecule type" value="Genomic_DNA"/>
</dbReference>
<feature type="chain" id="PRO_5001595555" evidence="2">
    <location>
        <begin position="25"/>
        <end position="308"/>
    </location>
</feature>
<dbReference type="RefSeq" id="XP_012768979.1">
    <property type="nucleotide sequence ID" value="XM_012913525.1"/>
</dbReference>
<evidence type="ECO:0000256" key="2">
    <source>
        <dbReference type="SAM" id="SignalP"/>
    </source>
</evidence>
<name>A0A061D8G9_BABBI</name>